<name>I7J526_9CLOT</name>
<protein>
    <submittedName>
        <fullName evidence="4">FIG004454: RNA binding protein</fullName>
    </submittedName>
</protein>
<dbReference type="Proteomes" id="UP000007652">
    <property type="component" value="Unassembled WGS sequence"/>
</dbReference>
<dbReference type="SUPFAM" id="SSF75471">
    <property type="entry name" value="YhbY-like"/>
    <property type="match status" value="1"/>
</dbReference>
<gene>
    <name evidence="4" type="ORF">CAAU_1337</name>
</gene>
<accession>I7J526</accession>
<keyword evidence="1 2" id="KW-0694">RNA-binding</keyword>
<dbReference type="STRING" id="857293.CAAU_1337"/>
<sequence length="97" mass="11023">MLKGKQRSYLRGLANNIESIIQIGKNGLDEAVLKQIDEALTARELIKITVLKNSLLDPYETCQDVCHSLKAEPVQVIGNKFVIYRRNDKKPQINFPN</sequence>
<dbReference type="Pfam" id="PF01985">
    <property type="entry name" value="CRS1_YhbY"/>
    <property type="match status" value="1"/>
</dbReference>
<evidence type="ECO:0000313" key="4">
    <source>
        <dbReference type="EMBL" id="CCJ33421.1"/>
    </source>
</evidence>
<evidence type="ECO:0000256" key="2">
    <source>
        <dbReference type="PROSITE-ProRule" id="PRU00626"/>
    </source>
</evidence>
<reference evidence="4 5" key="1">
    <citation type="journal article" date="2011" name="J. Bacteriol.">
        <title>Draft genome sequence of Caloramator australicus strain RC3T, a thermoanaerobe from the Great Artesian Basin of Australia.</title>
        <authorList>
            <person name="Ogg C.D."/>
            <person name="Patel B.K.C."/>
        </authorList>
    </citation>
    <scope>NUCLEOTIDE SEQUENCE [LARGE SCALE GENOMIC DNA]</scope>
    <source>
        <strain evidence="4 5">RC3</strain>
    </source>
</reference>
<dbReference type="PANTHER" id="PTHR40065:SF3">
    <property type="entry name" value="RNA-BINDING PROTEIN YHBY"/>
    <property type="match status" value="1"/>
</dbReference>
<dbReference type="AlphaFoldDB" id="I7J526"/>
<dbReference type="PANTHER" id="PTHR40065">
    <property type="entry name" value="RNA-BINDING PROTEIN YHBY"/>
    <property type="match status" value="1"/>
</dbReference>
<evidence type="ECO:0000313" key="5">
    <source>
        <dbReference type="Proteomes" id="UP000007652"/>
    </source>
</evidence>
<dbReference type="NCBIfam" id="TIGR00253">
    <property type="entry name" value="RNA_bind_YhbY"/>
    <property type="match status" value="1"/>
</dbReference>
<dbReference type="Gene3D" id="3.30.110.60">
    <property type="entry name" value="YhbY-like"/>
    <property type="match status" value="1"/>
</dbReference>
<dbReference type="SMART" id="SM01103">
    <property type="entry name" value="CRS1_YhbY"/>
    <property type="match status" value="1"/>
</dbReference>
<dbReference type="PROSITE" id="PS51295">
    <property type="entry name" value="CRM"/>
    <property type="match status" value="1"/>
</dbReference>
<keyword evidence="5" id="KW-1185">Reference proteome</keyword>
<comment type="caution">
    <text evidence="4">The sequence shown here is derived from an EMBL/GenBank/DDBJ whole genome shotgun (WGS) entry which is preliminary data.</text>
</comment>
<feature type="domain" description="CRM" evidence="3">
    <location>
        <begin position="1"/>
        <end position="96"/>
    </location>
</feature>
<dbReference type="InterPro" id="IPR035920">
    <property type="entry name" value="YhbY-like_sf"/>
</dbReference>
<dbReference type="GO" id="GO:0003723">
    <property type="term" value="F:RNA binding"/>
    <property type="evidence" value="ECO:0007669"/>
    <property type="project" value="UniProtKB-UniRule"/>
</dbReference>
<evidence type="ECO:0000259" key="3">
    <source>
        <dbReference type="PROSITE" id="PS51295"/>
    </source>
</evidence>
<dbReference type="EMBL" id="CAKP01000070">
    <property type="protein sequence ID" value="CCJ33421.1"/>
    <property type="molecule type" value="Genomic_DNA"/>
</dbReference>
<evidence type="ECO:0000256" key="1">
    <source>
        <dbReference type="ARBA" id="ARBA00022884"/>
    </source>
</evidence>
<dbReference type="RefSeq" id="WP_008908691.1">
    <property type="nucleotide sequence ID" value="NZ_CAKP01000070.1"/>
</dbReference>
<dbReference type="InterPro" id="IPR001890">
    <property type="entry name" value="RNA-binding_CRM"/>
</dbReference>
<dbReference type="InterPro" id="IPR017924">
    <property type="entry name" value="RNA-binding_YhbY"/>
</dbReference>
<organism evidence="4 5">
    <name type="scientific">Caloramator australicus RC3</name>
    <dbReference type="NCBI Taxonomy" id="857293"/>
    <lineage>
        <taxon>Bacteria</taxon>
        <taxon>Bacillati</taxon>
        <taxon>Bacillota</taxon>
        <taxon>Clostridia</taxon>
        <taxon>Eubacteriales</taxon>
        <taxon>Clostridiaceae</taxon>
        <taxon>Caloramator</taxon>
    </lineage>
</organism>
<dbReference type="eggNOG" id="COG1534">
    <property type="taxonomic scope" value="Bacteria"/>
</dbReference>
<dbReference type="InterPro" id="IPR051925">
    <property type="entry name" value="RNA-binding_domain"/>
</dbReference>
<proteinExistence type="predicted"/>
<dbReference type="OrthoDB" id="9797519at2"/>